<reference evidence="3" key="2">
    <citation type="submission" date="2023-06" db="EMBL/GenBank/DDBJ databases">
        <authorList>
            <person name="Swenson N.G."/>
            <person name="Wegrzyn J.L."/>
            <person name="Mcevoy S.L."/>
        </authorList>
    </citation>
    <scope>NUCLEOTIDE SEQUENCE</scope>
    <source>
        <strain evidence="3">NS2018</strain>
        <tissue evidence="3">Leaf</tissue>
    </source>
</reference>
<gene>
    <name evidence="3" type="ORF">LWI29_035300</name>
</gene>
<dbReference type="Proteomes" id="UP001168877">
    <property type="component" value="Unassembled WGS sequence"/>
</dbReference>
<accession>A0AA39RQ63</accession>
<dbReference type="PANTHER" id="PTHR31672">
    <property type="entry name" value="BNACNNG10540D PROTEIN"/>
    <property type="match status" value="1"/>
</dbReference>
<keyword evidence="4" id="KW-1185">Reference proteome</keyword>
<dbReference type="SUPFAM" id="SSF81383">
    <property type="entry name" value="F-box domain"/>
    <property type="match status" value="1"/>
</dbReference>
<dbReference type="NCBIfam" id="TIGR01640">
    <property type="entry name" value="F_box_assoc_1"/>
    <property type="match status" value="1"/>
</dbReference>
<comment type="caution">
    <text evidence="3">The sequence shown here is derived from an EMBL/GenBank/DDBJ whole genome shotgun (WGS) entry which is preliminary data.</text>
</comment>
<evidence type="ECO:0008006" key="5">
    <source>
        <dbReference type="Google" id="ProtNLM"/>
    </source>
</evidence>
<dbReference type="Gene3D" id="1.20.1280.50">
    <property type="match status" value="1"/>
</dbReference>
<sequence length="474" mass="54023">MKHSSTSTNMELIHREVQNKGYKNPKISPPRSPQISPICRYSSAPLPHFYGSNRNSLVAGLISGNRERKMASSSGKTKRNHNLLRLVEERALSKKIEKEQKKQQVPYLSKDCVWNILIRLPIQSLSSMRFVCKPWCSIISDGNFIDAHLRCSETVLISFVLHPLKTTPPDPPNTFSVEASLLQRKPLSIFDHPLKNGPSKLYIQFMEIKEGKSKIEEYNISCFGMVRASCNGLILVDNRLKRGGLIVMNPVTRKLIALPVGTINPRNESFGFALSEVTGEYKVVHLFQDKLGYISCETINLGTRVWREVNGPSFGLFQTFEHKPVSAIGALHWLPEIRINDYIVSMEVDNETFHTLSLPKTGGCYDRIIEKDGFLCFVTHEELNIDIWILKGLYGEVWTKHYSLTNGSVIDMVPLLSFKVSGDMVFVRNEDGSYYVYNFKLQMMTKVEMEEGHRWSSSSFMLPHVNSLVSWERN</sequence>
<feature type="domain" description="F-box associated beta-propeller type 3" evidence="2">
    <location>
        <begin position="213"/>
        <end position="453"/>
    </location>
</feature>
<dbReference type="AlphaFoldDB" id="A0AA39RQ63"/>
<protein>
    <recommendedName>
        <fullName evidence="5">F-box domain-containing protein</fullName>
    </recommendedName>
</protein>
<evidence type="ECO:0000259" key="2">
    <source>
        <dbReference type="Pfam" id="PF08268"/>
    </source>
</evidence>
<dbReference type="InterPro" id="IPR013187">
    <property type="entry name" value="F-box-assoc_dom_typ3"/>
</dbReference>
<organism evidence="3 4">
    <name type="scientific">Acer saccharum</name>
    <name type="common">Sugar maple</name>
    <dbReference type="NCBI Taxonomy" id="4024"/>
    <lineage>
        <taxon>Eukaryota</taxon>
        <taxon>Viridiplantae</taxon>
        <taxon>Streptophyta</taxon>
        <taxon>Embryophyta</taxon>
        <taxon>Tracheophyta</taxon>
        <taxon>Spermatophyta</taxon>
        <taxon>Magnoliopsida</taxon>
        <taxon>eudicotyledons</taxon>
        <taxon>Gunneridae</taxon>
        <taxon>Pentapetalae</taxon>
        <taxon>rosids</taxon>
        <taxon>malvids</taxon>
        <taxon>Sapindales</taxon>
        <taxon>Sapindaceae</taxon>
        <taxon>Hippocastanoideae</taxon>
        <taxon>Acereae</taxon>
        <taxon>Acer</taxon>
    </lineage>
</organism>
<evidence type="ECO:0000313" key="3">
    <source>
        <dbReference type="EMBL" id="KAK0577578.1"/>
    </source>
</evidence>
<evidence type="ECO:0000313" key="4">
    <source>
        <dbReference type="Proteomes" id="UP001168877"/>
    </source>
</evidence>
<feature type="domain" description="F-box" evidence="1">
    <location>
        <begin position="108"/>
        <end position="144"/>
    </location>
</feature>
<evidence type="ECO:0000259" key="1">
    <source>
        <dbReference type="Pfam" id="PF00646"/>
    </source>
</evidence>
<dbReference type="Pfam" id="PF08268">
    <property type="entry name" value="FBA_3"/>
    <property type="match status" value="1"/>
</dbReference>
<dbReference type="InterPro" id="IPR017451">
    <property type="entry name" value="F-box-assoc_interact_dom"/>
</dbReference>
<dbReference type="InterPro" id="IPR036047">
    <property type="entry name" value="F-box-like_dom_sf"/>
</dbReference>
<reference evidence="3" key="1">
    <citation type="journal article" date="2022" name="Plant J.">
        <title>Strategies of tolerance reflected in two North American maple genomes.</title>
        <authorList>
            <person name="McEvoy S.L."/>
            <person name="Sezen U.U."/>
            <person name="Trouern-Trend A."/>
            <person name="McMahon S.M."/>
            <person name="Schaberg P.G."/>
            <person name="Yang J."/>
            <person name="Wegrzyn J.L."/>
            <person name="Swenson N.G."/>
        </authorList>
    </citation>
    <scope>NUCLEOTIDE SEQUENCE</scope>
    <source>
        <strain evidence="3">NS2018</strain>
    </source>
</reference>
<dbReference type="EMBL" id="JAUESC010000386">
    <property type="protein sequence ID" value="KAK0577578.1"/>
    <property type="molecule type" value="Genomic_DNA"/>
</dbReference>
<dbReference type="InterPro" id="IPR050796">
    <property type="entry name" value="SCF_F-box_component"/>
</dbReference>
<proteinExistence type="predicted"/>
<name>A0AA39RQ63_ACESA</name>
<dbReference type="Pfam" id="PF00646">
    <property type="entry name" value="F-box"/>
    <property type="match status" value="1"/>
</dbReference>
<dbReference type="PANTHER" id="PTHR31672:SF11">
    <property type="entry name" value="F-BOX PROTEIN CPR1-LIKE ISOFORM X2"/>
    <property type="match status" value="1"/>
</dbReference>
<dbReference type="InterPro" id="IPR001810">
    <property type="entry name" value="F-box_dom"/>
</dbReference>